<protein>
    <submittedName>
        <fullName evidence="5">Histidine phosphatase family protein</fullName>
    </submittedName>
</protein>
<dbReference type="GO" id="GO:0005737">
    <property type="term" value="C:cytoplasm"/>
    <property type="evidence" value="ECO:0007669"/>
    <property type="project" value="TreeGrafter"/>
</dbReference>
<feature type="binding site" evidence="4">
    <location>
        <begin position="9"/>
        <end position="16"/>
    </location>
    <ligand>
        <name>substrate</name>
    </ligand>
</feature>
<dbReference type="InterPro" id="IPR001345">
    <property type="entry name" value="PG/BPGM_mutase_AS"/>
</dbReference>
<keyword evidence="2" id="KW-0413">Isomerase</keyword>
<evidence type="ECO:0000313" key="5">
    <source>
        <dbReference type="EMBL" id="HIU52469.1"/>
    </source>
</evidence>
<dbReference type="PANTHER" id="PTHR48100">
    <property type="entry name" value="BROAD-SPECIFICITY PHOSPHATASE YOR283W-RELATED"/>
    <property type="match status" value="1"/>
</dbReference>
<dbReference type="EMBL" id="DVNC01000002">
    <property type="protein sequence ID" value="HIU52469.1"/>
    <property type="molecule type" value="Genomic_DNA"/>
</dbReference>
<reference evidence="5" key="1">
    <citation type="submission" date="2020-10" db="EMBL/GenBank/DDBJ databases">
        <authorList>
            <person name="Gilroy R."/>
        </authorList>
    </citation>
    <scope>NUCLEOTIDE SEQUENCE</scope>
    <source>
        <strain evidence="5">ChiW3-316</strain>
    </source>
</reference>
<evidence type="ECO:0000256" key="4">
    <source>
        <dbReference type="PIRSR" id="PIRSR613078-2"/>
    </source>
</evidence>
<dbReference type="PROSITE" id="PS00175">
    <property type="entry name" value="PG_MUTASE"/>
    <property type="match status" value="1"/>
</dbReference>
<evidence type="ECO:0000313" key="6">
    <source>
        <dbReference type="Proteomes" id="UP000824107"/>
    </source>
</evidence>
<proteinExistence type="predicted"/>
<dbReference type="PANTHER" id="PTHR48100:SF1">
    <property type="entry name" value="HISTIDINE PHOSPHATASE FAMILY PROTEIN-RELATED"/>
    <property type="match status" value="1"/>
</dbReference>
<reference evidence="5" key="2">
    <citation type="journal article" date="2021" name="PeerJ">
        <title>Extensive microbial diversity within the chicken gut microbiome revealed by metagenomics and culture.</title>
        <authorList>
            <person name="Gilroy R."/>
            <person name="Ravi A."/>
            <person name="Getino M."/>
            <person name="Pursley I."/>
            <person name="Horton D.L."/>
            <person name="Alikhan N.F."/>
            <person name="Baker D."/>
            <person name="Gharbi K."/>
            <person name="Hall N."/>
            <person name="Watson M."/>
            <person name="Adriaenssens E.M."/>
            <person name="Foster-Nyarko E."/>
            <person name="Jarju S."/>
            <person name="Secka A."/>
            <person name="Antonio M."/>
            <person name="Oren A."/>
            <person name="Chaudhuri R.R."/>
            <person name="La Ragione R."/>
            <person name="Hildebrand F."/>
            <person name="Pallen M.J."/>
        </authorList>
    </citation>
    <scope>NUCLEOTIDE SEQUENCE</scope>
    <source>
        <strain evidence="5">ChiW3-316</strain>
    </source>
</reference>
<feature type="binding site" evidence="4">
    <location>
        <position position="60"/>
    </location>
    <ligand>
        <name>substrate</name>
    </ligand>
</feature>
<dbReference type="SMART" id="SM00855">
    <property type="entry name" value="PGAM"/>
    <property type="match status" value="1"/>
</dbReference>
<dbReference type="Gene3D" id="3.40.50.1240">
    <property type="entry name" value="Phosphoglycerate mutase-like"/>
    <property type="match status" value="1"/>
</dbReference>
<name>A0A9D1M2I2_9PROT</name>
<feature type="active site" description="Tele-phosphohistidine intermediate" evidence="3">
    <location>
        <position position="10"/>
    </location>
</feature>
<sequence>MVKNFYIFRHGQSSYNVEGKIQGHTNNSVLTDRGIDQAYATADNLKNKDVEIVISSPLRRAKQTGNIVSKVIKVPLQYDERFTEVNVGVAEGMHYTQALEKFGELYRKWRSSKTQDEDICFENGESKRQVRQRVFSALEQYAQSKYNNIAISGHGITLTETLHALNIDKEDVDNGEIIHLQYDNDNWRYVGCIK</sequence>
<keyword evidence="1" id="KW-0324">Glycolysis</keyword>
<dbReference type="CDD" id="cd07067">
    <property type="entry name" value="HP_PGM_like"/>
    <property type="match status" value="1"/>
</dbReference>
<accession>A0A9D1M2I2</accession>
<gene>
    <name evidence="5" type="ORF">IAD20_00120</name>
</gene>
<evidence type="ECO:0000256" key="2">
    <source>
        <dbReference type="ARBA" id="ARBA00023235"/>
    </source>
</evidence>
<dbReference type="InterPro" id="IPR029033">
    <property type="entry name" value="His_PPase_superfam"/>
</dbReference>
<dbReference type="InterPro" id="IPR050275">
    <property type="entry name" value="PGM_Phosphatase"/>
</dbReference>
<feature type="active site" description="Proton donor/acceptor" evidence="3">
    <location>
        <position position="84"/>
    </location>
</feature>
<dbReference type="AlphaFoldDB" id="A0A9D1M2I2"/>
<dbReference type="GO" id="GO:0016791">
    <property type="term" value="F:phosphatase activity"/>
    <property type="evidence" value="ECO:0007669"/>
    <property type="project" value="TreeGrafter"/>
</dbReference>
<dbReference type="Proteomes" id="UP000824107">
    <property type="component" value="Unassembled WGS sequence"/>
</dbReference>
<organism evidence="5 6">
    <name type="scientific">Candidatus Scatocola faecipullorum</name>
    <dbReference type="NCBI Taxonomy" id="2840917"/>
    <lineage>
        <taxon>Bacteria</taxon>
        <taxon>Pseudomonadati</taxon>
        <taxon>Pseudomonadota</taxon>
        <taxon>Alphaproteobacteria</taxon>
        <taxon>Rhodospirillales</taxon>
        <taxon>Rhodospirillaceae</taxon>
        <taxon>Rhodospirillaceae incertae sedis</taxon>
        <taxon>Candidatus Scatocola</taxon>
    </lineage>
</organism>
<evidence type="ECO:0000256" key="3">
    <source>
        <dbReference type="PIRSR" id="PIRSR613078-1"/>
    </source>
</evidence>
<comment type="caution">
    <text evidence="5">The sequence shown here is derived from an EMBL/GenBank/DDBJ whole genome shotgun (WGS) entry which is preliminary data.</text>
</comment>
<dbReference type="InterPro" id="IPR013078">
    <property type="entry name" value="His_Pase_superF_clade-1"/>
</dbReference>
<dbReference type="SUPFAM" id="SSF53254">
    <property type="entry name" value="Phosphoglycerate mutase-like"/>
    <property type="match status" value="1"/>
</dbReference>
<dbReference type="Pfam" id="PF00300">
    <property type="entry name" value="His_Phos_1"/>
    <property type="match status" value="1"/>
</dbReference>
<evidence type="ECO:0000256" key="1">
    <source>
        <dbReference type="ARBA" id="ARBA00023152"/>
    </source>
</evidence>